<sequence length="605" mass="67429">MDRRNFLKAAGSSVALSGAVSSWAGPASVETPPGGTSRNHEVSIQVRDGVLFIDTATQTAVMEKGVLTSLKSKRSGEVFVRKSDVPSAALQLLYRGGETVSVDESKFGAIETHSLSDHRAEVVFHSWDADGVLTVSVEPQTGDILVEPAAYSSRGGVLACRWNLTGLRSDLKLVAPFFQGVKLPLDDSLIKDSHWEWPFFWEAGLAILQAEQGGFWVHTQDNRYRYKALKVGTRTDAMRLGFDTQAYGPIDNNLSAGGLTWRINVFDGDWQEPATRYRQWLWQAYDLEAERARRAPWVRDVRFAVSWCPTDEAILEALAQELNPKTVLLHIPNWRTDPYDENYPTYVPSETAKAFIRKGRALGFHMMPHFNAIDMDPSNPAYAHVRDFQYRGIERYDLRGWSWYRGRGLGVPESNAALLANRDKKVMVKVHPGLSMWRSILGRAIRQATDDLATDAAFIDVTLVSHNLHNCFVEATTPTEGMHKLIRHVAALGRGLVVSGEGLNEITMQGQSFAQVHLFKSWHQSIDGLERTGGCDLNAFLFDGLCRAFGYANLGGRDADQELRMRMHLEHGAIPTVTIRSAREILSPNAAVRRMLDRAKGSPLP</sequence>
<keyword evidence="1" id="KW-0732">Signal</keyword>
<dbReference type="Proteomes" id="UP001431776">
    <property type="component" value="Unassembled WGS sequence"/>
</dbReference>
<evidence type="ECO:0000259" key="2">
    <source>
        <dbReference type="Pfam" id="PF19773"/>
    </source>
</evidence>
<feature type="signal peptide" evidence="1">
    <location>
        <begin position="1"/>
        <end position="24"/>
    </location>
</feature>
<name>A0AAW6TTP1_9BACT</name>
<comment type="caution">
    <text evidence="3">The sequence shown here is derived from an EMBL/GenBank/DDBJ whole genome shotgun (WGS) entry which is preliminary data.</text>
</comment>
<gene>
    <name evidence="3" type="ORF">QJ522_08030</name>
</gene>
<dbReference type="EMBL" id="JASCXX010000008">
    <property type="protein sequence ID" value="MDI6448988.1"/>
    <property type="molecule type" value="Genomic_DNA"/>
</dbReference>
<accession>A0AAW6TTP1</accession>
<evidence type="ECO:0000313" key="3">
    <source>
        <dbReference type="EMBL" id="MDI6448988.1"/>
    </source>
</evidence>
<keyword evidence="4" id="KW-1185">Reference proteome</keyword>
<feature type="chain" id="PRO_5043453979" evidence="1">
    <location>
        <begin position="25"/>
        <end position="605"/>
    </location>
</feature>
<organism evidence="3 4">
    <name type="scientific">Anaerobaca lacustris</name>
    <dbReference type="NCBI Taxonomy" id="3044600"/>
    <lineage>
        <taxon>Bacteria</taxon>
        <taxon>Pseudomonadati</taxon>
        <taxon>Planctomycetota</taxon>
        <taxon>Phycisphaerae</taxon>
        <taxon>Sedimentisphaerales</taxon>
        <taxon>Anaerobacaceae</taxon>
        <taxon>Anaerobaca</taxon>
    </lineage>
</organism>
<dbReference type="Pfam" id="PF19773">
    <property type="entry name" value="DUF6259"/>
    <property type="match status" value="1"/>
</dbReference>
<evidence type="ECO:0000256" key="1">
    <source>
        <dbReference type="SAM" id="SignalP"/>
    </source>
</evidence>
<feature type="domain" description="DUF6259" evidence="2">
    <location>
        <begin position="263"/>
        <end position="472"/>
    </location>
</feature>
<proteinExistence type="predicted"/>
<dbReference type="RefSeq" id="WP_349244397.1">
    <property type="nucleotide sequence ID" value="NZ_JASCXX010000008.1"/>
</dbReference>
<protein>
    <submittedName>
        <fullName evidence="3">DUF6259 domain-containing protein</fullName>
    </submittedName>
</protein>
<reference evidence="3" key="1">
    <citation type="submission" date="2023-05" db="EMBL/GenBank/DDBJ databases">
        <title>Anaerotaeda fermentans gen. nov., sp. nov., a novel anaerobic planctomycete of the new family within the order Sedimentisphaerales isolated from Taman Peninsula, Russia.</title>
        <authorList>
            <person name="Khomyakova M.A."/>
            <person name="Merkel A.Y."/>
            <person name="Slobodkin A.I."/>
        </authorList>
    </citation>
    <scope>NUCLEOTIDE SEQUENCE</scope>
    <source>
        <strain evidence="3">M17dextr</strain>
    </source>
</reference>
<dbReference type="InterPro" id="IPR046226">
    <property type="entry name" value="DUF6259"/>
</dbReference>
<dbReference type="AlphaFoldDB" id="A0AAW6TTP1"/>
<evidence type="ECO:0000313" key="4">
    <source>
        <dbReference type="Proteomes" id="UP001431776"/>
    </source>
</evidence>